<sequence length="395" mass="43461">MRSAREDNVAMRQLVLLFDGTWNKPESNTNVERLRQLIAPLDDHGHSQLVNYIPGVGVTRGISHLLGGAFGYGLSGNVLDGYRWLCEQWQPGDRIFLFGFSRGAYTARSLGGLIRKCGLLRCGNDDKVARSDVSAAYALYRDAASKPDDDVAVAYRAEHSIEVDIHFIGVWDTVGSLGIPDTASWFPYARARYRFHDTELSRIVKYAYQALALDEHRADFAPAVWTRNPYTVKPGESLTSKKNEQIDIEQRWFIGSHSDVGGGNDCDGAGRKPDPLPDLPLAWLQRKAIDAGLACDSLLLPAADAYTGVPRNSYREFMSGLYKEFKPPIDRLLGTGVNEKVDESVWQRWLADSSYRSPSLARALTSATVLMSVEAVVPIAHAPAASESITSAPAA</sequence>
<evidence type="ECO:0000313" key="2">
    <source>
        <dbReference type="EMBL" id="EIL94156.1"/>
    </source>
</evidence>
<accession>I4W3W5</accession>
<evidence type="ECO:0000313" key="3">
    <source>
        <dbReference type="Proteomes" id="UP000003226"/>
    </source>
</evidence>
<feature type="domain" description="T6SS Phospholipase effector Tle1-like catalytic" evidence="1">
    <location>
        <begin position="12"/>
        <end position="286"/>
    </location>
</feature>
<reference evidence="2 3" key="1">
    <citation type="journal article" date="2012" name="J. Bacteriol.">
        <title>Genome sequences for six rhodanobacter strains, isolated from soils and the terrestrial subsurface, with variable denitrification capabilities.</title>
        <authorList>
            <person name="Kostka J.E."/>
            <person name="Green S.J."/>
            <person name="Rishishwar L."/>
            <person name="Prakash O."/>
            <person name="Katz L.S."/>
            <person name="Marino-Ramirez L."/>
            <person name="Jordan I.K."/>
            <person name="Munk C."/>
            <person name="Ivanova N."/>
            <person name="Mikhailova N."/>
            <person name="Watson D.B."/>
            <person name="Brown S.D."/>
            <person name="Palumbo A.V."/>
            <person name="Brooks S.C."/>
        </authorList>
    </citation>
    <scope>NUCLEOTIDE SEQUENCE [LARGE SCALE GENOMIC DNA]</scope>
    <source>
        <strain evidence="2 3">B39</strain>
    </source>
</reference>
<gene>
    <name evidence="2" type="ORF">UU7_06123</name>
</gene>
<dbReference type="PANTHER" id="PTHR33840">
    <property type="match status" value="1"/>
</dbReference>
<dbReference type="InterPro" id="IPR018712">
    <property type="entry name" value="Tle1-like_cat"/>
</dbReference>
<dbReference type="STRING" id="1163407.UU7_06123"/>
<name>I4W3W5_9GAMM</name>
<dbReference type="EMBL" id="AJXT01000008">
    <property type="protein sequence ID" value="EIL94156.1"/>
    <property type="molecule type" value="Genomic_DNA"/>
</dbReference>
<dbReference type="eggNOG" id="COG3673">
    <property type="taxonomic scope" value="Bacteria"/>
</dbReference>
<dbReference type="PANTHER" id="PTHR33840:SF1">
    <property type="entry name" value="TLE1 PHOSPHOLIPASE DOMAIN-CONTAINING PROTEIN"/>
    <property type="match status" value="1"/>
</dbReference>
<dbReference type="PATRIC" id="fig|1163407.3.peg.1229"/>
<protein>
    <recommendedName>
        <fullName evidence="1">T6SS Phospholipase effector Tle1-like catalytic domain-containing protein</fullName>
    </recommendedName>
</protein>
<proteinExistence type="predicted"/>
<dbReference type="Proteomes" id="UP000003226">
    <property type="component" value="Unassembled WGS sequence"/>
</dbReference>
<dbReference type="SUPFAM" id="SSF53474">
    <property type="entry name" value="alpha/beta-Hydrolases"/>
    <property type="match status" value="1"/>
</dbReference>
<dbReference type="Pfam" id="PF09994">
    <property type="entry name" value="T6SS_Tle1-like_cat"/>
    <property type="match status" value="1"/>
</dbReference>
<organism evidence="2 3">
    <name type="scientific">Rhodanobacter spathiphylli B39</name>
    <dbReference type="NCBI Taxonomy" id="1163407"/>
    <lineage>
        <taxon>Bacteria</taxon>
        <taxon>Pseudomonadati</taxon>
        <taxon>Pseudomonadota</taxon>
        <taxon>Gammaproteobacteria</taxon>
        <taxon>Lysobacterales</taxon>
        <taxon>Rhodanobacteraceae</taxon>
        <taxon>Rhodanobacter</taxon>
    </lineage>
</organism>
<dbReference type="AlphaFoldDB" id="I4W3W5"/>
<keyword evidence="3" id="KW-1185">Reference proteome</keyword>
<dbReference type="InterPro" id="IPR029058">
    <property type="entry name" value="AB_hydrolase_fold"/>
</dbReference>
<comment type="caution">
    <text evidence="2">The sequence shown here is derived from an EMBL/GenBank/DDBJ whole genome shotgun (WGS) entry which is preliminary data.</text>
</comment>
<evidence type="ECO:0000259" key="1">
    <source>
        <dbReference type="Pfam" id="PF09994"/>
    </source>
</evidence>